<organism evidence="3 4">
    <name type="scientific">Chlamydomonas eustigma</name>
    <dbReference type="NCBI Taxonomy" id="1157962"/>
    <lineage>
        <taxon>Eukaryota</taxon>
        <taxon>Viridiplantae</taxon>
        <taxon>Chlorophyta</taxon>
        <taxon>core chlorophytes</taxon>
        <taxon>Chlorophyceae</taxon>
        <taxon>CS clade</taxon>
        <taxon>Chlamydomonadales</taxon>
        <taxon>Chlamydomonadaceae</taxon>
        <taxon>Chlamydomonas</taxon>
    </lineage>
</organism>
<dbReference type="InterPro" id="IPR006553">
    <property type="entry name" value="Leu-rich_rpt_Cys-con_subtyp"/>
</dbReference>
<dbReference type="GO" id="GO:0031146">
    <property type="term" value="P:SCF-dependent proteasomal ubiquitin-dependent protein catabolic process"/>
    <property type="evidence" value="ECO:0007669"/>
    <property type="project" value="TreeGrafter"/>
</dbReference>
<evidence type="ECO:0000256" key="1">
    <source>
        <dbReference type="ARBA" id="ARBA00004430"/>
    </source>
</evidence>
<dbReference type="Gene3D" id="3.80.10.10">
    <property type="entry name" value="Ribonuclease Inhibitor"/>
    <property type="match status" value="6"/>
</dbReference>
<proteinExistence type="predicted"/>
<dbReference type="Proteomes" id="UP000232323">
    <property type="component" value="Unassembled WGS sequence"/>
</dbReference>
<evidence type="ECO:0000313" key="4">
    <source>
        <dbReference type="Proteomes" id="UP000232323"/>
    </source>
</evidence>
<dbReference type="SMART" id="SM00367">
    <property type="entry name" value="LRR_CC"/>
    <property type="match status" value="12"/>
</dbReference>
<dbReference type="InterPro" id="IPR032675">
    <property type="entry name" value="LRR_dom_sf"/>
</dbReference>
<dbReference type="Pfam" id="PF25372">
    <property type="entry name" value="DUF7885"/>
    <property type="match status" value="1"/>
</dbReference>
<dbReference type="SUPFAM" id="SSF52047">
    <property type="entry name" value="RNI-like"/>
    <property type="match status" value="2"/>
</dbReference>
<sequence>MDTNFNNPSEGEMVLFGLPGLLICNALSNNDLRSLSECSFRTKALSLGTVRSLQPKNVVGLSQRFPSLRMLDLSKDQCKWNLKGSYSELIGLKYLTHLQLNRCLSLTNSDLSELVCICTSITALDLRGCSKLTWPGLGCLVSLQNLTELNCSGIKYNEASGLHTTPQTASASSLPSMLSKLQKLVMGDACTLSWVDDGLMNIVGAHGISLTEVDCSGCIDISNAGVSALKPLANTLHCLSLQSCVRITNESLSSLACLTKMKDLNLRGCLQVSSSGVRQLSSLVMMERLDFTGCTAIEALDEMLFKCMPELKSLSVAGCALTNLSQLSFISKSLQHLSISNCSKLTMESLVDLSSLIELVTLDMSNIQMGSQAADVSTATNQGLSLLSRLSKLQNLNMSRFIHPKGLPSGLLAGIAGMTTLRMLNLANSSLPGAASDAVLAAVQCALHSRTGSTNSGTDAASLEPRNKLLRSQDMTHVADVPLINPGLSSEVPLSSYQLWFLQDLTQLSHLNLSGWRKASPSWLLSLSQLTSLRELRLQRFGNDNNETFASAPPSSAPVHICVNAIRCPRSSMDSDNSDSSPSPTCSDADEPNVRAALSTSVLVRELGRGLEDLDIQAQVRGYGASSLSAVAQAPRQEPQQACCCPHWPRCFCPERRPAADANGKFCSLVHSSEKQQVDSFEVRHQSMRRSFGQQLGAKAAFPVKKSLTSYLRGLAQLEVLDLEACTTIDEACIIPLSFLGNLRQLNLAGCVKLNGSSMHCLAAREGGVTATCSTENVQLGTAGLPSEMRDAQMEQLQASPGSKEQLQNLGSDPDSLAVATGYGCPALHVLSLDDCPQIGTDELAGIAAINSLQHLSLRGCSNVKDHGLVNMAHGLKQLRSLSLFSATGVTSRGLSHLSSLPHLKTLNLSHCWNVDDEGLQLLAGCRSLATLGLQHCWRLSETAIQAIQSSNPALEIMYC</sequence>
<dbReference type="OrthoDB" id="545695at2759"/>
<reference evidence="3 4" key="1">
    <citation type="submission" date="2017-08" db="EMBL/GenBank/DDBJ databases">
        <title>Acidophilic green algal genome provides insights into adaptation to an acidic environment.</title>
        <authorList>
            <person name="Hirooka S."/>
            <person name="Hirose Y."/>
            <person name="Kanesaki Y."/>
            <person name="Higuchi S."/>
            <person name="Fujiwara T."/>
            <person name="Onuma R."/>
            <person name="Era A."/>
            <person name="Ohbayashi R."/>
            <person name="Uzuka A."/>
            <person name="Nozaki H."/>
            <person name="Yoshikawa H."/>
            <person name="Miyagishima S.Y."/>
        </authorList>
    </citation>
    <scope>NUCLEOTIDE SEQUENCE [LARGE SCALE GENOMIC DNA]</scope>
    <source>
        <strain evidence="3 4">NIES-2499</strain>
    </source>
</reference>
<comment type="caution">
    <text evidence="3">The sequence shown here is derived from an EMBL/GenBank/DDBJ whole genome shotgun (WGS) entry which is preliminary data.</text>
</comment>
<dbReference type="STRING" id="1157962.A0A250WVG1"/>
<dbReference type="InterPro" id="IPR057207">
    <property type="entry name" value="FBXL15_LRR"/>
</dbReference>
<protein>
    <recommendedName>
        <fullName evidence="2">F-box/LRR-repeat protein 15-like leucin rich repeat domain-containing protein</fullName>
    </recommendedName>
</protein>
<accession>A0A250WVG1</accession>
<dbReference type="PANTHER" id="PTHR13318">
    <property type="entry name" value="PARTNER OF PAIRED, ISOFORM B-RELATED"/>
    <property type="match status" value="1"/>
</dbReference>
<name>A0A250WVG1_9CHLO</name>
<dbReference type="EMBL" id="BEGY01000009">
    <property type="protein sequence ID" value="GAX74833.1"/>
    <property type="molecule type" value="Genomic_DNA"/>
</dbReference>
<dbReference type="PANTHER" id="PTHR13318:SF190">
    <property type="entry name" value="PARTNER OF PAIRED, ISOFORM B"/>
    <property type="match status" value="1"/>
</dbReference>
<comment type="subcellular location">
    <subcellularLocation>
        <location evidence="1">Cytoplasm</location>
        <location evidence="1">Cytoskeleton</location>
        <location evidence="1">Cilium axoneme</location>
    </subcellularLocation>
</comment>
<evidence type="ECO:0000259" key="2">
    <source>
        <dbReference type="Pfam" id="PF25372"/>
    </source>
</evidence>
<feature type="domain" description="F-box/LRR-repeat protein 15-like leucin rich repeat" evidence="2">
    <location>
        <begin position="825"/>
        <end position="951"/>
    </location>
</feature>
<evidence type="ECO:0000313" key="3">
    <source>
        <dbReference type="EMBL" id="GAX74833.1"/>
    </source>
</evidence>
<dbReference type="AlphaFoldDB" id="A0A250WVG1"/>
<dbReference type="GO" id="GO:0005930">
    <property type="term" value="C:axoneme"/>
    <property type="evidence" value="ECO:0007669"/>
    <property type="project" value="UniProtKB-SubCell"/>
</dbReference>
<keyword evidence="4" id="KW-1185">Reference proteome</keyword>
<gene>
    <name evidence="3" type="ORF">CEUSTIGMA_g2279.t1</name>
</gene>
<dbReference type="GO" id="GO:0019005">
    <property type="term" value="C:SCF ubiquitin ligase complex"/>
    <property type="evidence" value="ECO:0007669"/>
    <property type="project" value="TreeGrafter"/>
</dbReference>